<name>A0A0A1SXW2_9HYPO</name>
<evidence type="ECO:0000313" key="2">
    <source>
        <dbReference type="EMBL" id="CEJ83146.1"/>
    </source>
</evidence>
<reference evidence="2 3" key="1">
    <citation type="journal article" date="2015" name="Genome Announc.">
        <title>Draft Genome Sequence and Gene Annotation of the Entomopathogenic Fungus Verticillium hemipterigenum.</title>
        <authorList>
            <person name="Horn F."/>
            <person name="Habel A."/>
            <person name="Scharf D.H."/>
            <person name="Dworschak J."/>
            <person name="Brakhage A.A."/>
            <person name="Guthke R."/>
            <person name="Hertweck C."/>
            <person name="Linde J."/>
        </authorList>
    </citation>
    <scope>NUCLEOTIDE SEQUENCE [LARGE SCALE GENOMIC DNA]</scope>
</reference>
<proteinExistence type="predicted"/>
<dbReference type="Proteomes" id="UP000039046">
    <property type="component" value="Unassembled WGS sequence"/>
</dbReference>
<sequence>MVALLTLLAGAAIAVPALSAGVPDGCPAPNWNIDELHWFNGSSSLNCFGTDRSKSGCYTGNAADNYWVQPISEDDCRNNKKGSWVPVCATGFRTYQPWGYGSPEYITLKGPKTDCRDTYKGYRNYEIGGGRIDLCSSHAESIVNFYASSLAESSTARIERYMSGSYSGTCTNGSRIAYHGSVEFQLDCSFDPERNSTCTATNINIPVTDYTISN</sequence>
<evidence type="ECO:0000313" key="3">
    <source>
        <dbReference type="Proteomes" id="UP000039046"/>
    </source>
</evidence>
<organism evidence="2 3">
    <name type="scientific">[Torrubiella] hemipterigena</name>
    <dbReference type="NCBI Taxonomy" id="1531966"/>
    <lineage>
        <taxon>Eukaryota</taxon>
        <taxon>Fungi</taxon>
        <taxon>Dikarya</taxon>
        <taxon>Ascomycota</taxon>
        <taxon>Pezizomycotina</taxon>
        <taxon>Sordariomycetes</taxon>
        <taxon>Hypocreomycetidae</taxon>
        <taxon>Hypocreales</taxon>
        <taxon>Clavicipitaceae</taxon>
        <taxon>Clavicipitaceae incertae sedis</taxon>
        <taxon>'Torrubiella' clade</taxon>
    </lineage>
</organism>
<dbReference type="AlphaFoldDB" id="A0A0A1SXW2"/>
<feature type="signal peptide" evidence="1">
    <location>
        <begin position="1"/>
        <end position="19"/>
    </location>
</feature>
<dbReference type="HOGENOM" id="CLU_082448_0_0_1"/>
<gene>
    <name evidence="2" type="ORF">VHEMI03169</name>
</gene>
<keyword evidence="3" id="KW-1185">Reference proteome</keyword>
<keyword evidence="1" id="KW-0732">Signal</keyword>
<dbReference type="EMBL" id="CDHN01000001">
    <property type="protein sequence ID" value="CEJ83146.1"/>
    <property type="molecule type" value="Genomic_DNA"/>
</dbReference>
<feature type="chain" id="PRO_5001978727" evidence="1">
    <location>
        <begin position="20"/>
        <end position="214"/>
    </location>
</feature>
<accession>A0A0A1SXW2</accession>
<evidence type="ECO:0000256" key="1">
    <source>
        <dbReference type="SAM" id="SignalP"/>
    </source>
</evidence>
<dbReference type="STRING" id="1531966.A0A0A1SXW2"/>
<protein>
    <submittedName>
        <fullName evidence="2">Uncharacterized protein</fullName>
    </submittedName>
</protein>
<dbReference type="OrthoDB" id="3556996at2759"/>